<organism evidence="3">
    <name type="scientific">Chromera velia CCMP2878</name>
    <dbReference type="NCBI Taxonomy" id="1169474"/>
    <lineage>
        <taxon>Eukaryota</taxon>
        <taxon>Sar</taxon>
        <taxon>Alveolata</taxon>
        <taxon>Colpodellida</taxon>
        <taxon>Chromeraceae</taxon>
        <taxon>Chromera</taxon>
    </lineage>
</organism>
<dbReference type="VEuPathDB" id="CryptoDB:Cvel_15032"/>
<reference evidence="3" key="1">
    <citation type="submission" date="2014-11" db="EMBL/GenBank/DDBJ databases">
        <authorList>
            <person name="Otto D Thomas"/>
            <person name="Naeem Raeece"/>
        </authorList>
    </citation>
    <scope>NUCLEOTIDE SEQUENCE</scope>
</reference>
<gene>
    <name evidence="3" type="ORF">Cvel_15032</name>
</gene>
<evidence type="ECO:0000313" key="3">
    <source>
        <dbReference type="EMBL" id="CEM06718.1"/>
    </source>
</evidence>
<protein>
    <recommendedName>
        <fullName evidence="2">DUF5614 domain-containing protein</fullName>
    </recommendedName>
</protein>
<dbReference type="EMBL" id="CDMZ01000104">
    <property type="protein sequence ID" value="CEM06718.1"/>
    <property type="molecule type" value="Genomic_DNA"/>
</dbReference>
<feature type="compositionally biased region" description="Low complexity" evidence="1">
    <location>
        <begin position="284"/>
        <end position="295"/>
    </location>
</feature>
<sequence length="640" mass="69960">MVGVELGENHRDFFLARGRALKKAVEEEEAQLKSTIEASLNSGDFSEHEVLQGLAKLRSMVNAEIDFFLKRDCQALGLSSTNLYFLEGLFSTFKAEKNVKSLRRKFAVKPNKHENASETTGKRTVTVDVVSDFGLKWTKVSARNPRSMLLFANKGREALSDLAKEWAEEAAAWALEKEGEEEKEEAEGESESEGGESDDDSDDEEDEDSSSVLHQAKLLLKAARAHPAHFRSPTVVFRFVCGLAAEIKETLEEMGVLVEGCVLSEEELAEFGSGGECLGGADDSSSSSSTVVGEGSNEKKEKEKGESESLSIGLGIGRRLPPPPESIRITTEFPVTDNLSVDVTSLIAAVSDFLHDSNLLDPLVPLRQEAFRRQREMETREALWPRMRPLLANHKLFTPRPAFEKFWFISERIAGPGEWLRCHRMFRFIDAETGQTLIPPSSTGRAPPDPESPSASAAACGAESTKEEDCNEWPYEVRVLPVKPSERSLQLEACAARERERRNGGLGSKRGEKASGTQQQSKKKGKMPAQTGSGGRLLTAHIEIFGTADRLEMTTLSSNSAAVRSAASLGVRWSVLLFPERSLLEQHVMKLDDGSAPSFPERKPTPSQKDGARTGPGGESATATGMSTSLSKGSPPRIFS</sequence>
<dbReference type="PANTHER" id="PTHR13379:SF0">
    <property type="entry name" value="UPF0415 PROTEIN C7ORF25"/>
    <property type="match status" value="1"/>
</dbReference>
<dbReference type="PANTHER" id="PTHR13379">
    <property type="entry name" value="UNCHARACTERIZED DUF1308"/>
    <property type="match status" value="1"/>
</dbReference>
<evidence type="ECO:0000256" key="1">
    <source>
        <dbReference type="SAM" id="MobiDB-lite"/>
    </source>
</evidence>
<feature type="region of interest" description="Disordered" evidence="1">
    <location>
        <begin position="436"/>
        <end position="465"/>
    </location>
</feature>
<dbReference type="InterPro" id="IPR041076">
    <property type="entry name" value="DUF5614"/>
</dbReference>
<feature type="domain" description="DUF5614" evidence="2">
    <location>
        <begin position="210"/>
        <end position="270"/>
    </location>
</feature>
<feature type="region of interest" description="Disordered" evidence="1">
    <location>
        <begin position="497"/>
        <end position="535"/>
    </location>
</feature>
<accession>A0A0G4F4B7</accession>
<evidence type="ECO:0000259" key="2">
    <source>
        <dbReference type="Pfam" id="PF18474"/>
    </source>
</evidence>
<name>A0A0G4F4B7_9ALVE</name>
<feature type="compositionally biased region" description="Basic and acidic residues" evidence="1">
    <location>
        <begin position="296"/>
        <end position="307"/>
    </location>
</feature>
<feature type="compositionally biased region" description="Acidic residues" evidence="1">
    <location>
        <begin position="178"/>
        <end position="209"/>
    </location>
</feature>
<feature type="region of interest" description="Disordered" evidence="1">
    <location>
        <begin position="592"/>
        <end position="640"/>
    </location>
</feature>
<feature type="compositionally biased region" description="Low complexity" evidence="1">
    <location>
        <begin position="452"/>
        <end position="463"/>
    </location>
</feature>
<dbReference type="Pfam" id="PF18474">
    <property type="entry name" value="DUF5614"/>
    <property type="match status" value="1"/>
</dbReference>
<feature type="region of interest" description="Disordered" evidence="1">
    <location>
        <begin position="174"/>
        <end position="211"/>
    </location>
</feature>
<feature type="region of interest" description="Disordered" evidence="1">
    <location>
        <begin position="272"/>
        <end position="315"/>
    </location>
</feature>
<proteinExistence type="predicted"/>
<feature type="compositionally biased region" description="Basic and acidic residues" evidence="1">
    <location>
        <begin position="497"/>
        <end position="513"/>
    </location>
</feature>
<dbReference type="AlphaFoldDB" id="A0A0G4F4B7"/>
<feature type="compositionally biased region" description="Polar residues" evidence="1">
    <location>
        <begin position="621"/>
        <end position="632"/>
    </location>
</feature>